<keyword evidence="2 8" id="KW-0436">Ligase</keyword>
<dbReference type="InterPro" id="IPR025110">
    <property type="entry name" value="AMP-bd_C"/>
</dbReference>
<dbReference type="Pfam" id="PF00501">
    <property type="entry name" value="AMP-binding"/>
    <property type="match status" value="1"/>
</dbReference>
<dbReference type="InterPro" id="IPR005914">
    <property type="entry name" value="Acac_CoA_synth"/>
</dbReference>
<sequence>MLWQPEPWEASRLGRFALRLEADYGVDLGRDYEALRTWSLEHLDTFWLEVWRELRLPAAPEPTVALADERLPGAVWFPEVTTNYAEAMLALPGRADDDVVVVSRSQSREERTWTAAELRLDVARVRAGLVSLGVERGDRVAAYAPNVGETLVLLLATASLGAIFCSVAPEFGTQSVVDRLGQIEPRVLLVVDGYRYGDKPVSREAEVAEVLAALPTVTGVIHLPYLDAASTGPAGTASRHTVLWADLHPDLREVVAFESVPFDHPLYVLFSSGTTGLPKPIVHGHGGITLGHAAALALFTDLGPQDRFSWFSTTGWMMWNYLVSGLMVGSTIVLFDGNPAHPSLMAQWELAAETELTYYGTSAPFLMACRKEGLTPGASLDLSRLRGIGSTGAPLPAEGFRWVHEAVSSTAQLGSMSGGTDVCNAFVGATPLTPVWEGEISARLPGIGVEAYAESALGAGDWAPVVGEVGELVVTRPMPSMPVGFWGDEDGSRYHAAYFEEIPDVWRHGDWVTVTSRGSLVITGRSDATLNRGGVRLGTSEFYRVVEELPEVRDSLVVHLEDPAGGAGELVLFVSLAPGVSASEDLPRTIAGVLRRRLSPRHVPDTLQVVRALPRTLSGKKLEVPVKKILRGASPEDVVAAGALDDPSALADIAAYAASRG</sequence>
<dbReference type="EC" id="6.2.1.16" evidence="8"/>
<comment type="similarity">
    <text evidence="1">Belongs to the ATP-dependent AMP-binding enzyme family.</text>
</comment>
<evidence type="ECO:0000259" key="5">
    <source>
        <dbReference type="Pfam" id="PF00501"/>
    </source>
</evidence>
<protein>
    <submittedName>
        <fullName evidence="8">Acetoacetyl-CoA synthetase</fullName>
        <ecNumber evidence="8">6.2.1.16</ecNumber>
    </submittedName>
</protein>
<dbReference type="Pfam" id="PF16177">
    <property type="entry name" value="ACAS_N"/>
    <property type="match status" value="1"/>
</dbReference>
<dbReference type="InterPro" id="IPR032387">
    <property type="entry name" value="ACAS_N"/>
</dbReference>
<dbReference type="InterPro" id="IPR045851">
    <property type="entry name" value="AMP-bd_C_sf"/>
</dbReference>
<gene>
    <name evidence="8" type="ORF">BKA05_002967</name>
</gene>
<dbReference type="InterPro" id="IPR000873">
    <property type="entry name" value="AMP-dep_synth/lig_dom"/>
</dbReference>
<accession>A0A7Z0C4M5</accession>
<dbReference type="Gene3D" id="3.30.300.30">
    <property type="match status" value="1"/>
</dbReference>
<keyword evidence="9" id="KW-1185">Reference proteome</keyword>
<dbReference type="GO" id="GO:0005524">
    <property type="term" value="F:ATP binding"/>
    <property type="evidence" value="ECO:0007669"/>
    <property type="project" value="UniProtKB-KW"/>
</dbReference>
<evidence type="ECO:0000313" key="9">
    <source>
        <dbReference type="Proteomes" id="UP000537326"/>
    </source>
</evidence>
<dbReference type="PROSITE" id="PS00455">
    <property type="entry name" value="AMP_BINDING"/>
    <property type="match status" value="1"/>
</dbReference>
<dbReference type="PANTHER" id="PTHR42921:SF1">
    <property type="entry name" value="ACETOACETYL-COA SYNTHETASE"/>
    <property type="match status" value="1"/>
</dbReference>
<feature type="domain" description="Acetyl-coenzyme A synthetase N-terminal" evidence="7">
    <location>
        <begin position="32"/>
        <end position="86"/>
    </location>
</feature>
<dbReference type="GO" id="GO:0030729">
    <property type="term" value="F:acetoacetate-CoA ligase activity"/>
    <property type="evidence" value="ECO:0007669"/>
    <property type="project" value="UniProtKB-EC"/>
</dbReference>
<evidence type="ECO:0000259" key="6">
    <source>
        <dbReference type="Pfam" id="PF13193"/>
    </source>
</evidence>
<comment type="caution">
    <text evidence="8">The sequence shown here is derived from an EMBL/GenBank/DDBJ whole genome shotgun (WGS) entry which is preliminary data.</text>
</comment>
<dbReference type="NCBIfam" id="NF002937">
    <property type="entry name" value="PRK03584.1"/>
    <property type="match status" value="1"/>
</dbReference>
<dbReference type="InterPro" id="IPR020845">
    <property type="entry name" value="AMP-binding_CS"/>
</dbReference>
<reference evidence="8 9" key="1">
    <citation type="submission" date="2020-07" db="EMBL/GenBank/DDBJ databases">
        <title>Sequencing the genomes of 1000 actinobacteria strains.</title>
        <authorList>
            <person name="Klenk H.-P."/>
        </authorList>
    </citation>
    <scope>NUCLEOTIDE SEQUENCE [LARGE SCALE GENOMIC DNA]</scope>
    <source>
        <strain evidence="8 9">DSM 18248</strain>
    </source>
</reference>
<organism evidence="8 9">
    <name type="scientific">Nocardioides marinus</name>
    <dbReference type="NCBI Taxonomy" id="374514"/>
    <lineage>
        <taxon>Bacteria</taxon>
        <taxon>Bacillati</taxon>
        <taxon>Actinomycetota</taxon>
        <taxon>Actinomycetes</taxon>
        <taxon>Propionibacteriales</taxon>
        <taxon>Nocardioidaceae</taxon>
        <taxon>Nocardioides</taxon>
    </lineage>
</organism>
<evidence type="ECO:0000256" key="3">
    <source>
        <dbReference type="ARBA" id="ARBA00022741"/>
    </source>
</evidence>
<dbReference type="PANTHER" id="PTHR42921">
    <property type="entry name" value="ACETOACETYL-COA SYNTHETASE"/>
    <property type="match status" value="1"/>
</dbReference>
<proteinExistence type="inferred from homology"/>
<dbReference type="SUPFAM" id="SSF56801">
    <property type="entry name" value="Acetyl-CoA synthetase-like"/>
    <property type="match status" value="1"/>
</dbReference>
<evidence type="ECO:0000256" key="1">
    <source>
        <dbReference type="ARBA" id="ARBA00006432"/>
    </source>
</evidence>
<evidence type="ECO:0000313" key="8">
    <source>
        <dbReference type="EMBL" id="NYI11452.1"/>
    </source>
</evidence>
<dbReference type="GO" id="GO:0006629">
    <property type="term" value="P:lipid metabolic process"/>
    <property type="evidence" value="ECO:0007669"/>
    <property type="project" value="InterPro"/>
</dbReference>
<dbReference type="RefSeq" id="WP_179532141.1">
    <property type="nucleotide sequence ID" value="NZ_BAAAPP010000008.1"/>
</dbReference>
<dbReference type="NCBIfam" id="TIGR01217">
    <property type="entry name" value="ac_ac_CoA_syn"/>
    <property type="match status" value="1"/>
</dbReference>
<dbReference type="AlphaFoldDB" id="A0A7Z0C4M5"/>
<feature type="domain" description="AMP-binding enzyme C-terminal" evidence="6">
    <location>
        <begin position="545"/>
        <end position="620"/>
    </location>
</feature>
<dbReference type="EMBL" id="JACBZI010000001">
    <property type="protein sequence ID" value="NYI11452.1"/>
    <property type="molecule type" value="Genomic_DNA"/>
</dbReference>
<evidence type="ECO:0000256" key="2">
    <source>
        <dbReference type="ARBA" id="ARBA00022598"/>
    </source>
</evidence>
<evidence type="ECO:0000256" key="4">
    <source>
        <dbReference type="ARBA" id="ARBA00022840"/>
    </source>
</evidence>
<evidence type="ECO:0000259" key="7">
    <source>
        <dbReference type="Pfam" id="PF16177"/>
    </source>
</evidence>
<feature type="domain" description="AMP-dependent synthetase/ligase" evidence="5">
    <location>
        <begin position="97"/>
        <end position="477"/>
    </location>
</feature>
<dbReference type="Proteomes" id="UP000537326">
    <property type="component" value="Unassembled WGS sequence"/>
</dbReference>
<keyword evidence="4" id="KW-0067">ATP-binding</keyword>
<name>A0A7Z0C4M5_9ACTN</name>
<dbReference type="InterPro" id="IPR042099">
    <property type="entry name" value="ANL_N_sf"/>
</dbReference>
<keyword evidence="3" id="KW-0547">Nucleotide-binding</keyword>
<dbReference type="Pfam" id="PF13193">
    <property type="entry name" value="AMP-binding_C"/>
    <property type="match status" value="1"/>
</dbReference>
<dbReference type="Gene3D" id="3.40.50.12780">
    <property type="entry name" value="N-terminal domain of ligase-like"/>
    <property type="match status" value="1"/>
</dbReference>